<reference evidence="5 6" key="1">
    <citation type="journal article" date="2016" name="Sci. Rep.">
        <title>Metabolic traits of an uncultured archaeal lineage -MSBL1- from brine pools of the Red Sea.</title>
        <authorList>
            <person name="Mwirichia R."/>
            <person name="Alam I."/>
            <person name="Rashid M."/>
            <person name="Vinu M."/>
            <person name="Ba-Alawi W."/>
            <person name="Anthony Kamau A."/>
            <person name="Kamanda Ngugi D."/>
            <person name="Goker M."/>
            <person name="Klenk H.P."/>
            <person name="Bajic V."/>
            <person name="Stingl U."/>
        </authorList>
    </citation>
    <scope>NUCLEOTIDE SEQUENCE [LARGE SCALE GENOMIC DNA]</scope>
    <source>
        <strain evidence="5">SCGC-AAA382A20</strain>
    </source>
</reference>
<dbReference type="Pfam" id="PF01750">
    <property type="entry name" value="HycI"/>
    <property type="match status" value="1"/>
</dbReference>
<dbReference type="SUPFAM" id="SSF53163">
    <property type="entry name" value="HybD-like"/>
    <property type="match status" value="1"/>
</dbReference>
<dbReference type="InterPro" id="IPR023430">
    <property type="entry name" value="Pept_HybD-like_dom_sf"/>
</dbReference>
<name>A0A133VLB3_9EURY</name>
<evidence type="ECO:0008006" key="7">
    <source>
        <dbReference type="Google" id="ProtNLM"/>
    </source>
</evidence>
<proteinExistence type="inferred from homology"/>
<dbReference type="PANTHER" id="PTHR30302:SF1">
    <property type="entry name" value="HYDROGENASE 2 MATURATION PROTEASE"/>
    <property type="match status" value="1"/>
</dbReference>
<dbReference type="Gene3D" id="3.40.50.1450">
    <property type="entry name" value="HybD-like"/>
    <property type="match status" value="1"/>
</dbReference>
<dbReference type="Proteomes" id="UP000070263">
    <property type="component" value="Unassembled WGS sequence"/>
</dbReference>
<gene>
    <name evidence="5" type="ORF">AKJ51_01760</name>
</gene>
<evidence type="ECO:0000256" key="2">
    <source>
        <dbReference type="ARBA" id="ARBA00022670"/>
    </source>
</evidence>
<protein>
    <recommendedName>
        <fullName evidence="7">Hydrogenase maturation protease</fullName>
    </recommendedName>
</protein>
<accession>A0A133VLB3</accession>
<dbReference type="PANTHER" id="PTHR30302">
    <property type="entry name" value="HYDROGENASE 1 MATURATION PROTEASE"/>
    <property type="match status" value="1"/>
</dbReference>
<dbReference type="GO" id="GO:0016485">
    <property type="term" value="P:protein processing"/>
    <property type="evidence" value="ECO:0007669"/>
    <property type="project" value="TreeGrafter"/>
</dbReference>
<keyword evidence="2" id="KW-0645">Protease</keyword>
<keyword evidence="4" id="KW-0378">Hydrolase</keyword>
<organism evidence="5 6">
    <name type="scientific">candidate division MSBL1 archaeon SCGC-AAA382A20</name>
    <dbReference type="NCBI Taxonomy" id="1698280"/>
    <lineage>
        <taxon>Archaea</taxon>
        <taxon>Methanobacteriati</taxon>
        <taxon>Methanobacteriota</taxon>
        <taxon>candidate division MSBL1</taxon>
    </lineage>
</organism>
<dbReference type="GO" id="GO:0008047">
    <property type="term" value="F:enzyme activator activity"/>
    <property type="evidence" value="ECO:0007669"/>
    <property type="project" value="InterPro"/>
</dbReference>
<dbReference type="NCBIfam" id="TIGR00072">
    <property type="entry name" value="hydrog_prot"/>
    <property type="match status" value="1"/>
</dbReference>
<dbReference type="InterPro" id="IPR000671">
    <property type="entry name" value="Peptidase_A31"/>
</dbReference>
<evidence type="ECO:0000256" key="1">
    <source>
        <dbReference type="ARBA" id="ARBA00006814"/>
    </source>
</evidence>
<evidence type="ECO:0000256" key="3">
    <source>
        <dbReference type="ARBA" id="ARBA00022750"/>
    </source>
</evidence>
<keyword evidence="3" id="KW-0064">Aspartyl protease</keyword>
<evidence type="ECO:0000256" key="4">
    <source>
        <dbReference type="ARBA" id="ARBA00022801"/>
    </source>
</evidence>
<dbReference type="AlphaFoldDB" id="A0A133VLB3"/>
<comment type="similarity">
    <text evidence="1">Belongs to the peptidase A31 family.</text>
</comment>
<evidence type="ECO:0000313" key="5">
    <source>
        <dbReference type="EMBL" id="KXB07248.1"/>
    </source>
</evidence>
<sequence>MKTLILGIGNKIKRDDVIGILAAEKVFKKLDLAEKIDLKVASAGGLPLLNKIEGYDKVFILDSIQTEDGDPGNIYFLDLDDLDTGTDRIASHTVDLKTVKKIGENTGEEIPKIHIFAIEVKEPYEFGKEMTKEMKEALPQITNKIKETIEEEVTKKEK</sequence>
<dbReference type="GO" id="GO:0004190">
    <property type="term" value="F:aspartic-type endopeptidase activity"/>
    <property type="evidence" value="ECO:0007669"/>
    <property type="project" value="UniProtKB-KW"/>
</dbReference>
<keyword evidence="6" id="KW-1185">Reference proteome</keyword>
<dbReference type="EMBL" id="LHYE01000012">
    <property type="protein sequence ID" value="KXB07248.1"/>
    <property type="molecule type" value="Genomic_DNA"/>
</dbReference>
<comment type="caution">
    <text evidence="5">The sequence shown here is derived from an EMBL/GenBank/DDBJ whole genome shotgun (WGS) entry which is preliminary data.</text>
</comment>
<evidence type="ECO:0000313" key="6">
    <source>
        <dbReference type="Proteomes" id="UP000070263"/>
    </source>
</evidence>
<dbReference type="PRINTS" id="PR00446">
    <property type="entry name" value="HYDRGNUPTAKE"/>
</dbReference>